<name>A0A975CZ78_9SPHN</name>
<feature type="domain" description="CheB-type methylesterase" evidence="9">
    <location>
        <begin position="162"/>
        <end position="353"/>
    </location>
</feature>
<dbReference type="GO" id="GO:0005737">
    <property type="term" value="C:cytoplasm"/>
    <property type="evidence" value="ECO:0007669"/>
    <property type="project" value="UniProtKB-SubCell"/>
</dbReference>
<sequence>MIPTRTKARVLVVDDSVTMRAFFGSIFDRARGIEVVGTAASAEEARRMIVQLRPNVMTLDIEMPGMNGLDYLEEVMRDRPMPVIMLSSLTQKGAEASFQALERGAIDCFPKPTSENREEFAQRLSALVVAAANGSARSARYAREVPARTGSAHHHHHSPAFDWNGRIAVASASTGGVDALLQLLPGLPVDGPPIVVSLRIEPEFVAPLMQRLKTRCPARVMLAEDGRPLRRGEIQIACDPATHAVIDRWPDPAVKLLRTDPVNGARPSASLLFATAARTAGANAVGAILTGIGTDGVAGIKALHAAGAITIAQDSATCLVDQAPAAARAAGAIARDLPIEAIAAAILDGCRAAVDAAA</sequence>
<organism evidence="10 11">
    <name type="scientific">Rhizorhabdus wittichii</name>
    <dbReference type="NCBI Taxonomy" id="160791"/>
    <lineage>
        <taxon>Bacteria</taxon>
        <taxon>Pseudomonadati</taxon>
        <taxon>Pseudomonadota</taxon>
        <taxon>Alphaproteobacteria</taxon>
        <taxon>Sphingomonadales</taxon>
        <taxon>Sphingomonadaceae</taxon>
        <taxon>Rhizorhabdus</taxon>
    </lineage>
</organism>
<dbReference type="Pfam" id="PF00072">
    <property type="entry name" value="Response_reg"/>
    <property type="match status" value="1"/>
</dbReference>
<dbReference type="InterPro" id="IPR001789">
    <property type="entry name" value="Sig_transdc_resp-reg_receiver"/>
</dbReference>
<accession>A0A975CZ78</accession>
<evidence type="ECO:0000256" key="4">
    <source>
        <dbReference type="ARBA" id="ARBA00048267"/>
    </source>
</evidence>
<keyword evidence="3 5" id="KW-0378">Hydrolase</keyword>
<dbReference type="PROSITE" id="PS50122">
    <property type="entry name" value="CHEB"/>
    <property type="match status" value="1"/>
</dbReference>
<dbReference type="Proteomes" id="UP000664914">
    <property type="component" value="Chromosome"/>
</dbReference>
<keyword evidence="10" id="KW-0808">Transferase</keyword>
<evidence type="ECO:0000256" key="3">
    <source>
        <dbReference type="ARBA" id="ARBA00022801"/>
    </source>
</evidence>
<dbReference type="InterPro" id="IPR011006">
    <property type="entry name" value="CheY-like_superfamily"/>
</dbReference>
<reference evidence="10" key="1">
    <citation type="submission" date="2020-07" db="EMBL/GenBank/DDBJ databases">
        <authorList>
            <person name="Camacho E."/>
        </authorList>
    </citation>
    <scope>NUCLEOTIDE SEQUENCE</scope>
    <source>
        <strain evidence="10">MPO218</strain>
    </source>
</reference>
<protein>
    <recommendedName>
        <fullName evidence="5">Protein-glutamate methylesterase/protein-glutamine glutaminase</fullName>
        <ecNumber evidence="5">3.1.1.61</ecNumber>
        <ecNumber evidence="5">3.5.1.44</ecNumber>
    </recommendedName>
</protein>
<dbReference type="Gene3D" id="3.40.50.2300">
    <property type="match status" value="1"/>
</dbReference>
<dbReference type="PROSITE" id="PS50110">
    <property type="entry name" value="RESPONSE_REGULATORY"/>
    <property type="match status" value="1"/>
</dbReference>
<dbReference type="SMART" id="SM00448">
    <property type="entry name" value="REC"/>
    <property type="match status" value="1"/>
</dbReference>
<dbReference type="InterPro" id="IPR000673">
    <property type="entry name" value="Sig_transdc_resp-reg_Me-estase"/>
</dbReference>
<dbReference type="InterPro" id="IPR035909">
    <property type="entry name" value="CheB_C"/>
</dbReference>
<dbReference type="PANTHER" id="PTHR42872">
    <property type="entry name" value="PROTEIN-GLUTAMATE METHYLESTERASE/PROTEIN-GLUTAMINE GLUTAMINASE"/>
    <property type="match status" value="1"/>
</dbReference>
<evidence type="ECO:0000256" key="7">
    <source>
        <dbReference type="PROSITE-ProRule" id="PRU00169"/>
    </source>
</evidence>
<dbReference type="CDD" id="cd16432">
    <property type="entry name" value="CheB_Rec"/>
    <property type="match status" value="1"/>
</dbReference>
<comment type="similarity">
    <text evidence="5">Belongs to the CheB family.</text>
</comment>
<feature type="modified residue" description="4-aspartylphosphate" evidence="5 7">
    <location>
        <position position="60"/>
    </location>
</feature>
<dbReference type="RefSeq" id="WP_208631869.1">
    <property type="nucleotide sequence ID" value="NZ_CP059319.1"/>
</dbReference>
<feature type="active site" evidence="5">
    <location>
        <position position="295"/>
    </location>
</feature>
<dbReference type="SUPFAM" id="SSF52172">
    <property type="entry name" value="CheY-like"/>
    <property type="match status" value="1"/>
</dbReference>
<feature type="domain" description="Response regulatory" evidence="8">
    <location>
        <begin position="9"/>
        <end position="126"/>
    </location>
</feature>
<evidence type="ECO:0000313" key="11">
    <source>
        <dbReference type="Proteomes" id="UP000664914"/>
    </source>
</evidence>
<reference evidence="10" key="2">
    <citation type="submission" date="2021-04" db="EMBL/GenBank/DDBJ databases">
        <title>Isolation and genomic analysis of the ibuprofen-degrading bacterium Sphingomonas strain MPO218.</title>
        <authorList>
            <person name="Aulestia M."/>
            <person name="Flores A."/>
            <person name="Mangas E.L."/>
            <person name="Perez-Pulido A.J."/>
            <person name="Santero E."/>
            <person name="Camacho E.M."/>
        </authorList>
    </citation>
    <scope>NUCLEOTIDE SEQUENCE</scope>
    <source>
        <strain evidence="10">MPO218</strain>
    </source>
</reference>
<dbReference type="InterPro" id="IPR008248">
    <property type="entry name" value="CheB-like"/>
</dbReference>
<comment type="subcellular location">
    <subcellularLocation>
        <location evidence="5">Cytoplasm</location>
    </subcellularLocation>
</comment>
<comment type="catalytic activity">
    <reaction evidence="4 5">
        <text>[protein]-L-glutamate 5-O-methyl ester + H2O = L-glutamyl-[protein] + methanol + H(+)</text>
        <dbReference type="Rhea" id="RHEA:23236"/>
        <dbReference type="Rhea" id="RHEA-COMP:10208"/>
        <dbReference type="Rhea" id="RHEA-COMP:10311"/>
        <dbReference type="ChEBI" id="CHEBI:15377"/>
        <dbReference type="ChEBI" id="CHEBI:15378"/>
        <dbReference type="ChEBI" id="CHEBI:17790"/>
        <dbReference type="ChEBI" id="CHEBI:29973"/>
        <dbReference type="ChEBI" id="CHEBI:82795"/>
        <dbReference type="EC" id="3.1.1.61"/>
    </reaction>
</comment>
<comment type="caution">
    <text evidence="5 6">Lacks conserved residue(s) required for the propagation of feature annotation.</text>
</comment>
<comment type="domain">
    <text evidence="5">Contains a C-terminal catalytic domain, and an N-terminal region which modulates catalytic activity.</text>
</comment>
<evidence type="ECO:0000256" key="1">
    <source>
        <dbReference type="ARBA" id="ARBA00022490"/>
    </source>
</evidence>
<keyword evidence="1 5" id="KW-0963">Cytoplasm</keyword>
<dbReference type="Gene3D" id="3.40.50.180">
    <property type="entry name" value="Methylesterase CheB, C-terminal domain"/>
    <property type="match status" value="1"/>
</dbReference>
<evidence type="ECO:0000256" key="5">
    <source>
        <dbReference type="HAMAP-Rule" id="MF_00099"/>
    </source>
</evidence>
<dbReference type="GO" id="GO:0032259">
    <property type="term" value="P:methylation"/>
    <property type="evidence" value="ECO:0007669"/>
    <property type="project" value="UniProtKB-KW"/>
</dbReference>
<dbReference type="Pfam" id="PF01339">
    <property type="entry name" value="CheB_methylest"/>
    <property type="match status" value="1"/>
</dbReference>
<dbReference type="GO" id="GO:0050568">
    <property type="term" value="F:protein-glutamine glutaminase activity"/>
    <property type="evidence" value="ECO:0007669"/>
    <property type="project" value="UniProtKB-UniRule"/>
</dbReference>
<dbReference type="GO" id="GO:0008168">
    <property type="term" value="F:methyltransferase activity"/>
    <property type="evidence" value="ECO:0007669"/>
    <property type="project" value="UniProtKB-KW"/>
</dbReference>
<dbReference type="EC" id="3.1.1.61" evidence="5"/>
<evidence type="ECO:0000313" key="10">
    <source>
        <dbReference type="EMBL" id="QTH19974.1"/>
    </source>
</evidence>
<dbReference type="NCBIfam" id="NF001965">
    <property type="entry name" value="PRK00742.1"/>
    <property type="match status" value="1"/>
</dbReference>
<dbReference type="EC" id="3.5.1.44" evidence="5"/>
<dbReference type="CDD" id="cd17541">
    <property type="entry name" value="REC_CheB-like"/>
    <property type="match status" value="1"/>
</dbReference>
<evidence type="ECO:0000256" key="2">
    <source>
        <dbReference type="ARBA" id="ARBA00022500"/>
    </source>
</evidence>
<comment type="catalytic activity">
    <reaction evidence="5">
        <text>L-glutaminyl-[protein] + H2O = L-glutamyl-[protein] + NH4(+)</text>
        <dbReference type="Rhea" id="RHEA:16441"/>
        <dbReference type="Rhea" id="RHEA-COMP:10207"/>
        <dbReference type="Rhea" id="RHEA-COMP:10208"/>
        <dbReference type="ChEBI" id="CHEBI:15377"/>
        <dbReference type="ChEBI" id="CHEBI:28938"/>
        <dbReference type="ChEBI" id="CHEBI:29973"/>
        <dbReference type="ChEBI" id="CHEBI:30011"/>
        <dbReference type="EC" id="3.5.1.44"/>
    </reaction>
</comment>
<keyword evidence="5 7" id="KW-0597">Phosphoprotein</keyword>
<keyword evidence="2 5" id="KW-0145">Chemotaxis</keyword>
<dbReference type="SUPFAM" id="SSF52738">
    <property type="entry name" value="Methylesterase CheB, C-terminal domain"/>
    <property type="match status" value="1"/>
</dbReference>
<dbReference type="EMBL" id="CP059319">
    <property type="protein sequence ID" value="QTH19974.1"/>
    <property type="molecule type" value="Genomic_DNA"/>
</dbReference>
<comment type="PTM">
    <text evidence="5">Phosphorylated by CheA. Phosphorylation of the N-terminal regulatory domain activates the methylesterase activity.</text>
</comment>
<dbReference type="GO" id="GO:0000156">
    <property type="term" value="F:phosphorelay response regulator activity"/>
    <property type="evidence" value="ECO:0007669"/>
    <property type="project" value="InterPro"/>
</dbReference>
<dbReference type="HAMAP" id="MF_00099">
    <property type="entry name" value="CheB_chemtxs"/>
    <property type="match status" value="1"/>
</dbReference>
<evidence type="ECO:0000259" key="8">
    <source>
        <dbReference type="PROSITE" id="PS50110"/>
    </source>
</evidence>
<dbReference type="GO" id="GO:0008984">
    <property type="term" value="F:protein-glutamate methylesterase activity"/>
    <property type="evidence" value="ECO:0007669"/>
    <property type="project" value="UniProtKB-UniRule"/>
</dbReference>
<dbReference type="AlphaFoldDB" id="A0A975CZ78"/>
<comment type="function">
    <text evidence="5">Involved in chemotaxis. Part of a chemotaxis signal transduction system that modulates chemotaxis in response to various stimuli. Catalyzes the demethylation of specific methylglutamate residues introduced into the chemoreceptors (methyl-accepting chemotaxis proteins or MCP) by CheR. Also mediates the irreversible deamidation of specific glutamine residues to glutamic acid.</text>
</comment>
<dbReference type="GO" id="GO:0006935">
    <property type="term" value="P:chemotaxis"/>
    <property type="evidence" value="ECO:0007669"/>
    <property type="project" value="UniProtKB-UniRule"/>
</dbReference>
<dbReference type="PANTHER" id="PTHR42872:SF6">
    <property type="entry name" value="PROTEIN-GLUTAMATE METHYLESTERASE_PROTEIN-GLUTAMINE GLUTAMINASE"/>
    <property type="match status" value="1"/>
</dbReference>
<gene>
    <name evidence="5 10" type="primary">cheB</name>
    <name evidence="10" type="ORF">HRJ34_16580</name>
</gene>
<proteinExistence type="inferred from homology"/>
<keyword evidence="10" id="KW-0489">Methyltransferase</keyword>
<evidence type="ECO:0000259" key="9">
    <source>
        <dbReference type="PROSITE" id="PS50122"/>
    </source>
</evidence>
<feature type="active site" evidence="5">
    <location>
        <position position="173"/>
    </location>
</feature>
<evidence type="ECO:0000256" key="6">
    <source>
        <dbReference type="PROSITE-ProRule" id="PRU00050"/>
    </source>
</evidence>
<dbReference type="PIRSF" id="PIRSF000876">
    <property type="entry name" value="RR_chemtxs_CheB"/>
    <property type="match status" value="1"/>
</dbReference>